<keyword evidence="3" id="KW-1185">Reference proteome</keyword>
<name>A0A1G4ATY0_9PEZI</name>
<sequence>MANITKNKSTNVYLISALAVKANALRASSRLQRPFMVSSLAIIVGDKERGEQKIDPPELDATRTRSVFENKNREQTSRIADFHTPGAWTRTSPEMLVVLLRPDGVAVHSTRVRDGFHNITASAREQSCRPRCTSGSPNTSLPGKQESTPKSPPLRHYRSMQVDDLLEKQPQGRHLVPKTRRFSGTITLFCLRRPAQPKGGYFHYTTRATGR</sequence>
<evidence type="ECO:0000313" key="2">
    <source>
        <dbReference type="EMBL" id="OHE92512.1"/>
    </source>
</evidence>
<dbReference type="RefSeq" id="XP_022469681.1">
    <property type="nucleotide sequence ID" value="XM_022623782.1"/>
</dbReference>
<dbReference type="AlphaFoldDB" id="A0A1G4ATY0"/>
<proteinExistence type="predicted"/>
<evidence type="ECO:0000313" key="3">
    <source>
        <dbReference type="Proteomes" id="UP000176998"/>
    </source>
</evidence>
<feature type="compositionally biased region" description="Polar residues" evidence="1">
    <location>
        <begin position="133"/>
        <end position="149"/>
    </location>
</feature>
<comment type="caution">
    <text evidence="2">The sequence shown here is derived from an EMBL/GenBank/DDBJ whole genome shotgun (WGS) entry which is preliminary data.</text>
</comment>
<dbReference type="GeneID" id="34565292"/>
<gene>
    <name evidence="2" type="ORF">CORC01_12161</name>
</gene>
<dbReference type="EMBL" id="MJBS01000145">
    <property type="protein sequence ID" value="OHE92512.1"/>
    <property type="molecule type" value="Genomic_DNA"/>
</dbReference>
<feature type="region of interest" description="Disordered" evidence="1">
    <location>
        <begin position="124"/>
        <end position="155"/>
    </location>
</feature>
<evidence type="ECO:0000256" key="1">
    <source>
        <dbReference type="SAM" id="MobiDB-lite"/>
    </source>
</evidence>
<protein>
    <submittedName>
        <fullName evidence="2">Uncharacterized protein</fullName>
    </submittedName>
</protein>
<accession>A0A1G4ATY0</accession>
<organism evidence="2 3">
    <name type="scientific">Colletotrichum orchidophilum</name>
    <dbReference type="NCBI Taxonomy" id="1209926"/>
    <lineage>
        <taxon>Eukaryota</taxon>
        <taxon>Fungi</taxon>
        <taxon>Dikarya</taxon>
        <taxon>Ascomycota</taxon>
        <taxon>Pezizomycotina</taxon>
        <taxon>Sordariomycetes</taxon>
        <taxon>Hypocreomycetidae</taxon>
        <taxon>Glomerellales</taxon>
        <taxon>Glomerellaceae</taxon>
        <taxon>Colletotrichum</taxon>
    </lineage>
</organism>
<dbReference type="Proteomes" id="UP000176998">
    <property type="component" value="Unassembled WGS sequence"/>
</dbReference>
<reference evidence="2 3" key="1">
    <citation type="submission" date="2016-09" db="EMBL/GenBank/DDBJ databases">
        <authorList>
            <person name="Capua I."/>
            <person name="De Benedictis P."/>
            <person name="Joannis T."/>
            <person name="Lombin L.H."/>
            <person name="Cattoli G."/>
        </authorList>
    </citation>
    <scope>NUCLEOTIDE SEQUENCE [LARGE SCALE GENOMIC DNA]</scope>
    <source>
        <strain evidence="2 3">IMI 309357</strain>
    </source>
</reference>